<evidence type="ECO:0000313" key="1">
    <source>
        <dbReference type="EMBL" id="AKB28268.1"/>
    </source>
</evidence>
<evidence type="ECO:0000313" key="2">
    <source>
        <dbReference type="Proteomes" id="UP000033111"/>
    </source>
</evidence>
<dbReference type="KEGG" id="msw:MSSIT_1549"/>
<accession>A0A0E3P459</accession>
<organism evidence="1 2">
    <name type="scientific">Methanosarcina siciliae T4/M</name>
    <dbReference type="NCBI Taxonomy" id="1434120"/>
    <lineage>
        <taxon>Archaea</taxon>
        <taxon>Methanobacteriati</taxon>
        <taxon>Methanobacteriota</taxon>
        <taxon>Stenosarchaea group</taxon>
        <taxon>Methanomicrobia</taxon>
        <taxon>Methanosarcinales</taxon>
        <taxon>Methanosarcinaceae</taxon>
        <taxon>Methanosarcina</taxon>
    </lineage>
</organism>
<gene>
    <name evidence="1" type="ORF">MSSIT_1549</name>
</gene>
<keyword evidence="2" id="KW-1185">Reference proteome</keyword>
<dbReference type="HOGENOM" id="CLU_2177910_0_0_2"/>
<proteinExistence type="predicted"/>
<dbReference type="Proteomes" id="UP000033111">
    <property type="component" value="Chromosome"/>
</dbReference>
<protein>
    <submittedName>
        <fullName evidence="1">Uncharacterized protein</fullName>
    </submittedName>
</protein>
<name>A0A0E3P459_9EURY</name>
<dbReference type="AlphaFoldDB" id="A0A0E3P459"/>
<reference evidence="1 2" key="1">
    <citation type="submission" date="2014-07" db="EMBL/GenBank/DDBJ databases">
        <title>Methanogenic archaea and the global carbon cycle.</title>
        <authorList>
            <person name="Henriksen J.R."/>
            <person name="Luke J."/>
            <person name="Reinhart S."/>
            <person name="Benedict M.N."/>
            <person name="Youngblut N.D."/>
            <person name="Metcalf M.E."/>
            <person name="Whitaker R.J."/>
            <person name="Metcalf W.W."/>
        </authorList>
    </citation>
    <scope>NUCLEOTIDE SEQUENCE [LARGE SCALE GENOMIC DNA]</scope>
    <source>
        <strain evidence="1 2">T4/M</strain>
    </source>
</reference>
<dbReference type="EMBL" id="CP009506">
    <property type="protein sequence ID" value="AKB28268.1"/>
    <property type="molecule type" value="Genomic_DNA"/>
</dbReference>
<sequence length="109" mass="12369">MVIKCLTILKKKRCLKNRCLNIQSLMFLSLRTSPVQECQKSLVKSTSTVYNSSLPIHILLIRTILPSGRRDSKFPIGPKRLKPGPMFPRVVIEVVTELISSTPSRVQKH</sequence>